<evidence type="ECO:0000256" key="2">
    <source>
        <dbReference type="ARBA" id="ARBA00004970"/>
    </source>
</evidence>
<dbReference type="GO" id="GO:0006020">
    <property type="term" value="P:inositol metabolic process"/>
    <property type="evidence" value="ECO:0007669"/>
    <property type="project" value="TreeGrafter"/>
</dbReference>
<evidence type="ECO:0000256" key="4">
    <source>
        <dbReference type="ARBA" id="ARBA00013085"/>
    </source>
</evidence>
<dbReference type="KEGG" id="schv:BRCON_0047"/>
<dbReference type="PRINTS" id="PR00377">
    <property type="entry name" value="IMPHPHTASES"/>
</dbReference>
<feature type="binding site" evidence="12">
    <location>
        <position position="82"/>
    </location>
    <ligand>
        <name>Mg(2+)</name>
        <dbReference type="ChEBI" id="CHEBI:18420"/>
        <label>1</label>
        <note>catalytic</note>
    </ligand>
</feature>
<dbReference type="GO" id="GO:0004401">
    <property type="term" value="F:histidinol-phosphatase activity"/>
    <property type="evidence" value="ECO:0007669"/>
    <property type="project" value="UniProtKB-UniRule"/>
</dbReference>
<feature type="binding site" evidence="12">
    <location>
        <position position="84"/>
    </location>
    <ligand>
        <name>Mg(2+)</name>
        <dbReference type="ChEBI" id="CHEBI:18420"/>
        <label>1</label>
        <note>catalytic</note>
    </ligand>
</feature>
<evidence type="ECO:0000313" key="14">
    <source>
        <dbReference type="Proteomes" id="UP000262583"/>
    </source>
</evidence>
<evidence type="ECO:0000313" key="13">
    <source>
        <dbReference type="EMBL" id="AXA34824.1"/>
    </source>
</evidence>
<evidence type="ECO:0000256" key="10">
    <source>
        <dbReference type="ARBA" id="ARBA00049158"/>
    </source>
</evidence>
<dbReference type="GO" id="GO:0008934">
    <property type="term" value="F:inositol monophosphate 1-phosphatase activity"/>
    <property type="evidence" value="ECO:0007669"/>
    <property type="project" value="TreeGrafter"/>
</dbReference>
<dbReference type="GO" id="GO:0046872">
    <property type="term" value="F:metal ion binding"/>
    <property type="evidence" value="ECO:0007669"/>
    <property type="project" value="UniProtKB-KW"/>
</dbReference>
<dbReference type="AlphaFoldDB" id="A0A2Z4Y1B7"/>
<keyword evidence="9" id="KW-0368">Histidine biosynthesis</keyword>
<reference evidence="13 14" key="1">
    <citation type="submission" date="2018-05" db="EMBL/GenBank/DDBJ databases">
        <title>A metagenomic window into the 2 km-deep terrestrial subsurface aquifer revealed taxonomically and functionally diverse microbial community comprising novel uncultured bacterial lineages.</title>
        <authorList>
            <person name="Kadnikov V.V."/>
            <person name="Mardanov A.V."/>
            <person name="Beletsky A.V."/>
            <person name="Banks D."/>
            <person name="Pimenov N.V."/>
            <person name="Frank Y.A."/>
            <person name="Karnachuk O.V."/>
            <person name="Ravin N.V."/>
        </authorList>
    </citation>
    <scope>NUCLEOTIDE SEQUENCE [LARGE SCALE GENOMIC DNA]</scope>
    <source>
        <strain evidence="13">BY</strain>
    </source>
</reference>
<dbReference type="EC" id="3.1.3.15" evidence="4 11"/>
<dbReference type="GO" id="GO:0046854">
    <property type="term" value="P:phosphatidylinositol phosphate biosynthetic process"/>
    <property type="evidence" value="ECO:0007669"/>
    <property type="project" value="InterPro"/>
</dbReference>
<comment type="catalytic activity">
    <reaction evidence="10">
        <text>L-histidinol phosphate + H2O = L-histidinol + phosphate</text>
        <dbReference type="Rhea" id="RHEA:14465"/>
        <dbReference type="ChEBI" id="CHEBI:15377"/>
        <dbReference type="ChEBI" id="CHEBI:43474"/>
        <dbReference type="ChEBI" id="CHEBI:57699"/>
        <dbReference type="ChEBI" id="CHEBI:57980"/>
        <dbReference type="EC" id="3.1.3.15"/>
    </reaction>
</comment>
<evidence type="ECO:0000256" key="9">
    <source>
        <dbReference type="ARBA" id="ARBA00023102"/>
    </source>
</evidence>
<feature type="binding site" evidence="12">
    <location>
        <position position="65"/>
    </location>
    <ligand>
        <name>Mg(2+)</name>
        <dbReference type="ChEBI" id="CHEBI:18420"/>
        <label>1</label>
        <note>catalytic</note>
    </ligand>
</feature>
<dbReference type="Proteomes" id="UP000262583">
    <property type="component" value="Chromosome"/>
</dbReference>
<evidence type="ECO:0000256" key="8">
    <source>
        <dbReference type="ARBA" id="ARBA00022842"/>
    </source>
</evidence>
<dbReference type="InterPro" id="IPR020550">
    <property type="entry name" value="Inositol_monophosphatase_CS"/>
</dbReference>
<dbReference type="CDD" id="cd01641">
    <property type="entry name" value="Bacterial_IMPase_like_1"/>
    <property type="match status" value="1"/>
</dbReference>
<comment type="cofactor">
    <cofactor evidence="1 12">
        <name>Mg(2+)</name>
        <dbReference type="ChEBI" id="CHEBI:18420"/>
    </cofactor>
</comment>
<dbReference type="Pfam" id="PF00459">
    <property type="entry name" value="Inositol_P"/>
    <property type="match status" value="1"/>
</dbReference>
<evidence type="ECO:0000256" key="3">
    <source>
        <dbReference type="ARBA" id="ARBA00009759"/>
    </source>
</evidence>
<feature type="binding site" evidence="12">
    <location>
        <position position="207"/>
    </location>
    <ligand>
        <name>Mg(2+)</name>
        <dbReference type="ChEBI" id="CHEBI:18420"/>
        <label>1</label>
        <note>catalytic</note>
    </ligand>
</feature>
<evidence type="ECO:0000256" key="11">
    <source>
        <dbReference type="NCBIfam" id="TIGR02067"/>
    </source>
</evidence>
<comment type="pathway">
    <text evidence="2">Amino-acid biosynthesis; L-histidine biosynthesis; L-histidine from 5-phospho-alpha-D-ribose 1-diphosphate: step 8/9.</text>
</comment>
<proteinExistence type="inferred from homology"/>
<keyword evidence="7" id="KW-0378">Hydrolase</keyword>
<keyword evidence="5" id="KW-0028">Amino-acid biosynthesis</keyword>
<dbReference type="GO" id="GO:0000105">
    <property type="term" value="P:L-histidine biosynthetic process"/>
    <property type="evidence" value="ECO:0007669"/>
    <property type="project" value="UniProtKB-UniRule"/>
</dbReference>
<dbReference type="InterPro" id="IPR011809">
    <property type="entry name" value="His_9_proposed"/>
</dbReference>
<protein>
    <recommendedName>
        <fullName evidence="4 11">Histidinol-phosphatase</fullName>
        <ecNumber evidence="4 11">3.1.3.15</ecNumber>
    </recommendedName>
</protein>
<accession>A0A2Z4Y1B7</accession>
<comment type="similarity">
    <text evidence="3">Belongs to the inositol monophosphatase superfamily.</text>
</comment>
<dbReference type="UniPathway" id="UPA00031">
    <property type="reaction ID" value="UER00013"/>
</dbReference>
<dbReference type="PANTHER" id="PTHR20854:SF4">
    <property type="entry name" value="INOSITOL-1-MONOPHOSPHATASE-RELATED"/>
    <property type="match status" value="1"/>
</dbReference>
<dbReference type="GO" id="GO:0007165">
    <property type="term" value="P:signal transduction"/>
    <property type="evidence" value="ECO:0007669"/>
    <property type="project" value="TreeGrafter"/>
</dbReference>
<evidence type="ECO:0000256" key="5">
    <source>
        <dbReference type="ARBA" id="ARBA00022605"/>
    </source>
</evidence>
<name>A0A2Z4Y1B7_SUMC1</name>
<keyword evidence="6 12" id="KW-0479">Metal-binding</keyword>
<dbReference type="InterPro" id="IPR020583">
    <property type="entry name" value="Inositol_monoP_metal-BS"/>
</dbReference>
<dbReference type="NCBIfam" id="TIGR02067">
    <property type="entry name" value="his_9_HisN"/>
    <property type="match status" value="1"/>
</dbReference>
<dbReference type="SUPFAM" id="SSF56655">
    <property type="entry name" value="Carbohydrate phosphatase"/>
    <property type="match status" value="1"/>
</dbReference>
<evidence type="ECO:0000256" key="6">
    <source>
        <dbReference type="ARBA" id="ARBA00022723"/>
    </source>
</evidence>
<feature type="binding site" evidence="12">
    <location>
        <position position="85"/>
    </location>
    <ligand>
        <name>Mg(2+)</name>
        <dbReference type="ChEBI" id="CHEBI:18420"/>
        <label>1</label>
        <note>catalytic</note>
    </ligand>
</feature>
<evidence type="ECO:0000256" key="7">
    <source>
        <dbReference type="ARBA" id="ARBA00022801"/>
    </source>
</evidence>
<evidence type="ECO:0000256" key="1">
    <source>
        <dbReference type="ARBA" id="ARBA00001946"/>
    </source>
</evidence>
<evidence type="ECO:0000256" key="12">
    <source>
        <dbReference type="PIRSR" id="PIRSR600760-2"/>
    </source>
</evidence>
<dbReference type="PROSITE" id="PS00629">
    <property type="entry name" value="IMP_1"/>
    <property type="match status" value="1"/>
</dbReference>
<organism evidence="13 14">
    <name type="scientific">Sumerlaea chitinivorans</name>
    <dbReference type="NCBI Taxonomy" id="2250252"/>
    <lineage>
        <taxon>Bacteria</taxon>
        <taxon>Candidatus Sumerlaeota</taxon>
        <taxon>Candidatus Sumerlaeia</taxon>
        <taxon>Candidatus Sumerlaeales</taxon>
        <taxon>Candidatus Sumerlaeaceae</taxon>
        <taxon>Candidatus Sumerlaea</taxon>
    </lineage>
</organism>
<dbReference type="Gene3D" id="3.30.540.10">
    <property type="entry name" value="Fructose-1,6-Bisphosphatase, subunit A, domain 1"/>
    <property type="match status" value="1"/>
</dbReference>
<dbReference type="PROSITE" id="PS00630">
    <property type="entry name" value="IMP_2"/>
    <property type="match status" value="1"/>
</dbReference>
<dbReference type="Gene3D" id="3.40.190.80">
    <property type="match status" value="1"/>
</dbReference>
<dbReference type="FunFam" id="3.30.540.10:FF:000003">
    <property type="entry name" value="Inositol-1-monophosphatase"/>
    <property type="match status" value="1"/>
</dbReference>
<keyword evidence="8 12" id="KW-0460">Magnesium</keyword>
<dbReference type="PANTHER" id="PTHR20854">
    <property type="entry name" value="INOSITOL MONOPHOSPHATASE"/>
    <property type="match status" value="1"/>
</dbReference>
<sequence>MEDLIPFLTEIAKGAGDITLKYFQSDLHVDRKADESPVTIADREAEEYLRREILRRFPDDEILGEEFGGNTDAGKRRRWILDPLDGTRSFVRGVPLYGVLIGVESEGEIIAGAVNIPALGDLVVAQRGCGCWWNGKPAHVSTTDRLEQSLLLTTDVANNYRYGKGKAWERLSAQAQMVRTWGDCYGHVLVATGRADVMVDPIVEIWDMAAVKIIVEEAGGRFTDYSGKATIYSRCAISTNGLLHEQVLQLVQPLE</sequence>
<dbReference type="EMBL" id="CP030759">
    <property type="protein sequence ID" value="AXA34824.1"/>
    <property type="molecule type" value="Genomic_DNA"/>
</dbReference>
<dbReference type="InterPro" id="IPR000760">
    <property type="entry name" value="Inositol_monophosphatase-like"/>
</dbReference>
<gene>
    <name evidence="13" type="ORF">BRCON_0047</name>
</gene>